<feature type="non-terminal residue" evidence="1">
    <location>
        <position position="104"/>
    </location>
</feature>
<evidence type="ECO:0000313" key="2">
    <source>
        <dbReference type="Proteomes" id="UP000712673"/>
    </source>
</evidence>
<proteinExistence type="predicted"/>
<dbReference type="AlphaFoldDB" id="A0A937W1Y7"/>
<organism evidence="1 2">
    <name type="scientific">Tectimicrobiota bacterium</name>
    <dbReference type="NCBI Taxonomy" id="2528274"/>
    <lineage>
        <taxon>Bacteria</taxon>
        <taxon>Pseudomonadati</taxon>
        <taxon>Nitrospinota/Tectimicrobiota group</taxon>
        <taxon>Candidatus Tectimicrobiota</taxon>
    </lineage>
</organism>
<sequence length="104" mass="11857">MPVDYIPRIQEKYAQEGFASYRWVVNTTPPPWQPLRQPLTASRLGLVASGGIYRSGQVAFHYKDDTSFRVIPTDVDVAELRMTHFAYDLTDARRDPNVVFPLAT</sequence>
<reference evidence="1" key="1">
    <citation type="submission" date="2019-03" db="EMBL/GenBank/DDBJ databases">
        <title>Lake Tanganyika Metagenome-Assembled Genomes (MAGs).</title>
        <authorList>
            <person name="Tran P."/>
        </authorList>
    </citation>
    <scope>NUCLEOTIDE SEQUENCE</scope>
    <source>
        <strain evidence="1">K_DeepCast_65m_m2_066</strain>
    </source>
</reference>
<gene>
    <name evidence="1" type="ORF">FJZ47_16855</name>
</gene>
<accession>A0A937W1Y7</accession>
<protein>
    <submittedName>
        <fullName evidence="1">Uncharacterized protein</fullName>
    </submittedName>
</protein>
<name>A0A937W1Y7_UNCTE</name>
<evidence type="ECO:0000313" key="1">
    <source>
        <dbReference type="EMBL" id="MBM3225454.1"/>
    </source>
</evidence>
<comment type="caution">
    <text evidence="1">The sequence shown here is derived from an EMBL/GenBank/DDBJ whole genome shotgun (WGS) entry which is preliminary data.</text>
</comment>
<dbReference type="EMBL" id="VGLS01000581">
    <property type="protein sequence ID" value="MBM3225454.1"/>
    <property type="molecule type" value="Genomic_DNA"/>
</dbReference>
<dbReference type="Proteomes" id="UP000712673">
    <property type="component" value="Unassembled WGS sequence"/>
</dbReference>